<feature type="transmembrane region" description="Helical" evidence="9">
    <location>
        <begin position="241"/>
        <end position="259"/>
    </location>
</feature>
<dbReference type="InterPro" id="IPR014755">
    <property type="entry name" value="Cu-Rt/internalin_Ig-like"/>
</dbReference>
<evidence type="ECO:0000256" key="7">
    <source>
        <dbReference type="ARBA" id="ARBA00023008"/>
    </source>
</evidence>
<feature type="transmembrane region" description="Helical" evidence="9">
    <location>
        <begin position="418"/>
        <end position="436"/>
    </location>
</feature>
<evidence type="ECO:0000256" key="5">
    <source>
        <dbReference type="ARBA" id="ARBA00022729"/>
    </source>
</evidence>
<feature type="transmembrane region" description="Helical" evidence="9">
    <location>
        <begin position="349"/>
        <end position="370"/>
    </location>
</feature>
<feature type="transmembrane region" description="Helical" evidence="9">
    <location>
        <begin position="154"/>
        <end position="174"/>
    </location>
</feature>
<keyword evidence="2" id="KW-1003">Cell membrane</keyword>
<dbReference type="PANTHER" id="PTHR34820">
    <property type="entry name" value="INNER MEMBRANE PROTEIN YEBZ"/>
    <property type="match status" value="1"/>
</dbReference>
<evidence type="ECO:0008006" key="14">
    <source>
        <dbReference type="Google" id="ProtNLM"/>
    </source>
</evidence>
<evidence type="ECO:0000259" key="11">
    <source>
        <dbReference type="Pfam" id="PF05425"/>
    </source>
</evidence>
<proteinExistence type="predicted"/>
<evidence type="ECO:0000256" key="3">
    <source>
        <dbReference type="ARBA" id="ARBA00022692"/>
    </source>
</evidence>
<dbReference type="InterPro" id="IPR032694">
    <property type="entry name" value="CopC/D"/>
</dbReference>
<dbReference type="EMBL" id="RZNX01000003">
    <property type="protein sequence ID" value="RUT31695.1"/>
    <property type="molecule type" value="Genomic_DNA"/>
</dbReference>
<comment type="subcellular location">
    <subcellularLocation>
        <location evidence="1">Cell membrane</location>
        <topology evidence="1">Multi-pass membrane protein</topology>
    </subcellularLocation>
</comment>
<keyword evidence="3 9" id="KW-0812">Transmembrane</keyword>
<dbReference type="Pfam" id="PF04234">
    <property type="entry name" value="CopC"/>
    <property type="match status" value="1"/>
</dbReference>
<dbReference type="InterPro" id="IPR007348">
    <property type="entry name" value="CopC_dom"/>
</dbReference>
<keyword evidence="8 9" id="KW-0472">Membrane</keyword>
<dbReference type="Pfam" id="PF05425">
    <property type="entry name" value="CopD"/>
    <property type="match status" value="1"/>
</dbReference>
<dbReference type="GO" id="GO:0042597">
    <property type="term" value="C:periplasmic space"/>
    <property type="evidence" value="ECO:0007669"/>
    <property type="project" value="InterPro"/>
</dbReference>
<feature type="transmembrane region" description="Helical" evidence="9">
    <location>
        <begin position="271"/>
        <end position="293"/>
    </location>
</feature>
<dbReference type="OrthoDB" id="2353937at2"/>
<dbReference type="Proteomes" id="UP000272464">
    <property type="component" value="Unassembled WGS sequence"/>
</dbReference>
<feature type="transmembrane region" description="Helical" evidence="9">
    <location>
        <begin position="305"/>
        <end position="328"/>
    </location>
</feature>
<keyword evidence="13" id="KW-1185">Reference proteome</keyword>
<dbReference type="SUPFAM" id="SSF81296">
    <property type="entry name" value="E set domains"/>
    <property type="match status" value="1"/>
</dbReference>
<dbReference type="GO" id="GO:0005507">
    <property type="term" value="F:copper ion binding"/>
    <property type="evidence" value="ECO:0007669"/>
    <property type="project" value="InterPro"/>
</dbReference>
<evidence type="ECO:0000256" key="1">
    <source>
        <dbReference type="ARBA" id="ARBA00004651"/>
    </source>
</evidence>
<keyword evidence="6 9" id="KW-1133">Transmembrane helix</keyword>
<evidence type="ECO:0000256" key="4">
    <source>
        <dbReference type="ARBA" id="ARBA00022723"/>
    </source>
</evidence>
<evidence type="ECO:0000256" key="6">
    <source>
        <dbReference type="ARBA" id="ARBA00022989"/>
    </source>
</evidence>
<comment type="caution">
    <text evidence="12">The sequence shown here is derived from an EMBL/GenBank/DDBJ whole genome shotgun (WGS) entry which is preliminary data.</text>
</comment>
<dbReference type="RefSeq" id="WP_127199075.1">
    <property type="nucleotide sequence ID" value="NZ_RZNX01000003.1"/>
</dbReference>
<feature type="domain" description="Copper resistance protein D" evidence="11">
    <location>
        <begin position="344"/>
        <end position="436"/>
    </location>
</feature>
<organism evidence="12 13">
    <name type="scientific">Paenibacillus zeisoli</name>
    <dbReference type="NCBI Taxonomy" id="2496267"/>
    <lineage>
        <taxon>Bacteria</taxon>
        <taxon>Bacillati</taxon>
        <taxon>Bacillota</taxon>
        <taxon>Bacilli</taxon>
        <taxon>Bacillales</taxon>
        <taxon>Paenibacillaceae</taxon>
        <taxon>Paenibacillus</taxon>
    </lineage>
</organism>
<keyword evidence="7" id="KW-0186">Copper</keyword>
<evidence type="ECO:0000313" key="13">
    <source>
        <dbReference type="Proteomes" id="UP000272464"/>
    </source>
</evidence>
<evidence type="ECO:0000256" key="2">
    <source>
        <dbReference type="ARBA" id="ARBA00022475"/>
    </source>
</evidence>
<dbReference type="Gene3D" id="2.60.40.1220">
    <property type="match status" value="1"/>
</dbReference>
<dbReference type="AlphaFoldDB" id="A0A3S1D9S1"/>
<dbReference type="InterPro" id="IPR008457">
    <property type="entry name" value="Cu-R_CopD_dom"/>
</dbReference>
<evidence type="ECO:0000259" key="10">
    <source>
        <dbReference type="Pfam" id="PF04234"/>
    </source>
</evidence>
<keyword evidence="4" id="KW-0479">Metal-binding</keyword>
<evidence type="ECO:0000256" key="8">
    <source>
        <dbReference type="ARBA" id="ARBA00023136"/>
    </source>
</evidence>
<accession>A0A3S1D9S1</accession>
<dbReference type="GO" id="GO:0005886">
    <property type="term" value="C:plasma membrane"/>
    <property type="evidence" value="ECO:0007669"/>
    <property type="project" value="UniProtKB-SubCell"/>
</dbReference>
<gene>
    <name evidence="12" type="ORF">EJP77_09905</name>
</gene>
<dbReference type="GO" id="GO:0046688">
    <property type="term" value="P:response to copper ion"/>
    <property type="evidence" value="ECO:0007669"/>
    <property type="project" value="InterPro"/>
</dbReference>
<name>A0A3S1D9S1_9BACL</name>
<dbReference type="PANTHER" id="PTHR34820:SF4">
    <property type="entry name" value="INNER MEMBRANE PROTEIN YEBZ"/>
    <property type="match status" value="1"/>
</dbReference>
<feature type="transmembrane region" description="Helical" evidence="9">
    <location>
        <begin position="382"/>
        <end position="406"/>
    </location>
</feature>
<dbReference type="InterPro" id="IPR014756">
    <property type="entry name" value="Ig_E-set"/>
</dbReference>
<dbReference type="GO" id="GO:0006825">
    <property type="term" value="P:copper ion transport"/>
    <property type="evidence" value="ECO:0007669"/>
    <property type="project" value="InterPro"/>
</dbReference>
<evidence type="ECO:0000256" key="9">
    <source>
        <dbReference type="SAM" id="Phobius"/>
    </source>
</evidence>
<feature type="transmembrane region" description="Helical" evidence="9">
    <location>
        <begin position="190"/>
        <end position="211"/>
    </location>
</feature>
<keyword evidence="5" id="KW-0732">Signal</keyword>
<reference evidence="12 13" key="1">
    <citation type="submission" date="2018-12" db="EMBL/GenBank/DDBJ databases">
        <authorList>
            <person name="Sun L."/>
            <person name="Chen Z."/>
        </authorList>
    </citation>
    <scope>NUCLEOTIDE SEQUENCE [LARGE SCALE GENOMIC DNA]</scope>
    <source>
        <strain evidence="12 13">3-5-3</strain>
    </source>
</reference>
<feature type="domain" description="CopC" evidence="10">
    <location>
        <begin position="30"/>
        <end position="126"/>
    </location>
</feature>
<protein>
    <recommendedName>
        <fullName evidence="14">Copper resistance protein CopC</fullName>
    </recommendedName>
</protein>
<evidence type="ECO:0000313" key="12">
    <source>
        <dbReference type="EMBL" id="RUT31695.1"/>
    </source>
</evidence>
<sequence length="556" mass="60436">MNIKSSHKWISGIMILCVFLLMCPGLASAHAYIVKSIPAANEALDKSPEKITIVFNEPIEKVFHALEVTNTSGARVDLDDSQIDEKNPAKLTANLQKNLPDGIYTASWRVVSADGHAINGVIPFIVGSGESAPASQTAAPGNTLPDWDATLIRWLQYAGLSLYLGTLFFHLFLLPKAERKASYKLGRSQWTLIISFVLTAVGVLLSLPLHARLDAGVSWSEAWSKNVLGETLRYSTFGSVWWTQVLLLLILAGLTYALIPRWSQGEKPIFAGLAVGTILAMFTAKAFMGHAATAEIEGLAIGNDFVHLTAASLWLGSLLALAFLLPAYSRGKTDSAERKQLYWATIQRFSLTGAICVLLLLGSGLYGIKIFTPTLGSLFTSIYGQVLLAKIALFIIMLVFALTGFLRGRRQNRELGPAVWIEFCVGIFVLILAAVLSNLPTALSNPGPAHLEDTTRSGYTVMIDISPNIMGKNEFKVSVKDPEGKPVTAIEQTSLKLTSREMAMGTLEINMPGNTSPITKEDLITMAGRWEIKYHVLLKSLDSLDGIVDFTVGNPK</sequence>